<dbReference type="Proteomes" id="UP001597163">
    <property type="component" value="Unassembled WGS sequence"/>
</dbReference>
<dbReference type="RefSeq" id="WP_311942387.1">
    <property type="nucleotide sequence ID" value="NZ_JAVSCK010000005.1"/>
</dbReference>
<dbReference type="EMBL" id="JBHTLJ010000005">
    <property type="protein sequence ID" value="MFD1163811.1"/>
    <property type="molecule type" value="Genomic_DNA"/>
</dbReference>
<protein>
    <submittedName>
        <fullName evidence="1">Uncharacterized protein</fullName>
    </submittedName>
</protein>
<sequence length="41" mass="4462">MILKHATHTPLNEAAFTALALNDADAHNYTEGSITKTINHD</sequence>
<keyword evidence="2" id="KW-1185">Reference proteome</keyword>
<reference evidence="2" key="1">
    <citation type="journal article" date="2019" name="Int. J. Syst. Evol. Microbiol.">
        <title>The Global Catalogue of Microorganisms (GCM) 10K type strain sequencing project: providing services to taxonomists for standard genome sequencing and annotation.</title>
        <authorList>
            <consortium name="The Broad Institute Genomics Platform"/>
            <consortium name="The Broad Institute Genome Sequencing Center for Infectious Disease"/>
            <person name="Wu L."/>
            <person name="Ma J."/>
        </authorList>
    </citation>
    <scope>NUCLEOTIDE SEQUENCE [LARGE SCALE GENOMIC DNA]</scope>
    <source>
        <strain evidence="2">CCUG 63246</strain>
    </source>
</reference>
<comment type="caution">
    <text evidence="1">The sequence shown here is derived from an EMBL/GenBank/DDBJ whole genome shotgun (WGS) entry which is preliminary data.</text>
</comment>
<name>A0ABW3RFI5_9FLAO</name>
<gene>
    <name evidence="1" type="ORF">ACFQ2E_15380</name>
</gene>
<evidence type="ECO:0000313" key="1">
    <source>
        <dbReference type="EMBL" id="MFD1163811.1"/>
    </source>
</evidence>
<evidence type="ECO:0000313" key="2">
    <source>
        <dbReference type="Proteomes" id="UP001597163"/>
    </source>
</evidence>
<proteinExistence type="predicted"/>
<organism evidence="1 2">
    <name type="scientific">Hwangdonia seohaensis</name>
    <dbReference type="NCBI Taxonomy" id="1240727"/>
    <lineage>
        <taxon>Bacteria</taxon>
        <taxon>Pseudomonadati</taxon>
        <taxon>Bacteroidota</taxon>
        <taxon>Flavobacteriia</taxon>
        <taxon>Flavobacteriales</taxon>
        <taxon>Flavobacteriaceae</taxon>
        <taxon>Hwangdonia</taxon>
    </lineage>
</organism>
<accession>A0ABW3RFI5</accession>